<dbReference type="PANTHER" id="PTHR30290:SF9">
    <property type="entry name" value="OLIGOPEPTIDE-BINDING PROTEIN APPA"/>
    <property type="match status" value="1"/>
</dbReference>
<evidence type="ECO:0000256" key="4">
    <source>
        <dbReference type="SAM" id="SignalP"/>
    </source>
</evidence>
<dbReference type="EMBL" id="JYIZ01000024">
    <property type="protein sequence ID" value="KJL45312.1"/>
    <property type="molecule type" value="Genomic_DNA"/>
</dbReference>
<keyword evidence="3 4" id="KW-0732">Signal</keyword>
<dbReference type="GO" id="GO:0042597">
    <property type="term" value="C:periplasmic space"/>
    <property type="evidence" value="ECO:0007669"/>
    <property type="project" value="UniProtKB-ARBA"/>
</dbReference>
<feature type="chain" id="PRO_5039464221" evidence="4">
    <location>
        <begin position="30"/>
        <end position="546"/>
    </location>
</feature>
<dbReference type="Pfam" id="PF00496">
    <property type="entry name" value="SBP_bac_5"/>
    <property type="match status" value="1"/>
</dbReference>
<dbReference type="AlphaFoldDB" id="A0A0M2HKC2"/>
<dbReference type="InterPro" id="IPR000914">
    <property type="entry name" value="SBP_5_dom"/>
</dbReference>
<dbReference type="RefSeq" id="WP_045274258.1">
    <property type="nucleotide sequence ID" value="NZ_BAAAUP010000007.1"/>
</dbReference>
<dbReference type="STRING" id="92835.RS81_00241"/>
<dbReference type="InterPro" id="IPR030678">
    <property type="entry name" value="Peptide/Ni-bd"/>
</dbReference>
<dbReference type="GO" id="GO:1904680">
    <property type="term" value="F:peptide transmembrane transporter activity"/>
    <property type="evidence" value="ECO:0007669"/>
    <property type="project" value="TreeGrafter"/>
</dbReference>
<evidence type="ECO:0000313" key="6">
    <source>
        <dbReference type="EMBL" id="KJL45312.1"/>
    </source>
</evidence>
<evidence type="ECO:0000256" key="3">
    <source>
        <dbReference type="ARBA" id="ARBA00022729"/>
    </source>
</evidence>
<keyword evidence="2" id="KW-0813">Transport</keyword>
<organism evidence="6 7">
    <name type="scientific">Microbacterium terrae</name>
    <dbReference type="NCBI Taxonomy" id="69369"/>
    <lineage>
        <taxon>Bacteria</taxon>
        <taxon>Bacillati</taxon>
        <taxon>Actinomycetota</taxon>
        <taxon>Actinomycetes</taxon>
        <taxon>Micrococcales</taxon>
        <taxon>Microbacteriaceae</taxon>
        <taxon>Microbacterium</taxon>
    </lineage>
</organism>
<dbReference type="GO" id="GO:0015833">
    <property type="term" value="P:peptide transport"/>
    <property type="evidence" value="ECO:0007669"/>
    <property type="project" value="TreeGrafter"/>
</dbReference>
<sequence length="546" mass="58916">MSLPAPRIVAGALALAVAASLAGCATQQATSTDANAQAGDPVTGGTLTYLEHQTYTNLYPPQAGFYPNGGIVNNIAARLTWQNPETLEIEPWIATEWTVNDDATEYTFDLRDGVTFSDGTPLDAAAVAKNFDTYGLGNADLGLTISEAINNYAASEVVDADTVTFRFSAPAPGFLQATSTINSGLLSPETLDKSLEELGAGNATDIVGSGPFVITEEELGTELTLEAREDYDWAPPSFEHQGRAYLDAIHLIVTPEDSVRIGSLLSGQADYIRYVQAFDEARVESSGFDLYAPQTRGVNNALSLRFTNPLLSDIRVRQALVAGVDSQEVVDTIFTGNYPAATSALSASAPGYKDESEHYAYDPDRAEELLDEAGWEPGSDGIREKDGERLSLTVYEAKPQPLSKQTLELVAQQLKKIGVELEVKSADAGTYAEDIKDPLKTPLYHSMVGRADLDVIKSQYFTQNRNTLLSDDAKLDELLLAVASTADPDARVAASQAVQDYLAEQAYVIPLFEEPQVYGAAPYVQGVEFESVARPTFYDVWLADEN</sequence>
<feature type="domain" description="Solute-binding protein family 5" evidence="5">
    <location>
        <begin position="88"/>
        <end position="436"/>
    </location>
</feature>
<dbReference type="PROSITE" id="PS51257">
    <property type="entry name" value="PROKAR_LIPOPROTEIN"/>
    <property type="match status" value="1"/>
</dbReference>
<comment type="similarity">
    <text evidence="1">Belongs to the bacterial solute-binding protein 5 family.</text>
</comment>
<dbReference type="Gene3D" id="3.10.105.10">
    <property type="entry name" value="Dipeptide-binding Protein, Domain 3"/>
    <property type="match status" value="1"/>
</dbReference>
<dbReference type="OrthoDB" id="5240629at2"/>
<evidence type="ECO:0000256" key="1">
    <source>
        <dbReference type="ARBA" id="ARBA00005695"/>
    </source>
</evidence>
<keyword evidence="7" id="KW-1185">Reference proteome</keyword>
<dbReference type="InterPro" id="IPR039424">
    <property type="entry name" value="SBP_5"/>
</dbReference>
<reference evidence="6 7" key="1">
    <citation type="submission" date="2015-02" db="EMBL/GenBank/DDBJ databases">
        <title>Draft genome sequences of ten Microbacterium spp. with emphasis on heavy metal contaminated environments.</title>
        <authorList>
            <person name="Corretto E."/>
        </authorList>
    </citation>
    <scope>NUCLEOTIDE SEQUENCE [LARGE SCALE GENOMIC DNA]</scope>
    <source>
        <strain evidence="6 7">DSM 12510</strain>
    </source>
</reference>
<comment type="caution">
    <text evidence="6">The sequence shown here is derived from an EMBL/GenBank/DDBJ whole genome shotgun (WGS) entry which is preliminary data.</text>
</comment>
<evidence type="ECO:0000256" key="2">
    <source>
        <dbReference type="ARBA" id="ARBA00022448"/>
    </source>
</evidence>
<dbReference type="CDD" id="cd08492">
    <property type="entry name" value="PBP2_NikA_DppA_OppA_like_15"/>
    <property type="match status" value="1"/>
</dbReference>
<dbReference type="SUPFAM" id="SSF53850">
    <property type="entry name" value="Periplasmic binding protein-like II"/>
    <property type="match status" value="1"/>
</dbReference>
<dbReference type="PANTHER" id="PTHR30290">
    <property type="entry name" value="PERIPLASMIC BINDING COMPONENT OF ABC TRANSPORTER"/>
    <property type="match status" value="1"/>
</dbReference>
<feature type="signal peptide" evidence="4">
    <location>
        <begin position="1"/>
        <end position="29"/>
    </location>
</feature>
<dbReference type="PATRIC" id="fig|92835.4.peg.253"/>
<dbReference type="PIRSF" id="PIRSF002741">
    <property type="entry name" value="MppA"/>
    <property type="match status" value="1"/>
</dbReference>
<dbReference type="InterPro" id="IPR023920">
    <property type="entry name" value="ABC_transptr_sub-bd_KPN01854"/>
</dbReference>
<dbReference type="Proteomes" id="UP000033956">
    <property type="component" value="Unassembled WGS sequence"/>
</dbReference>
<protein>
    <submittedName>
        <fullName evidence="6">Glutathione-binding protein GsiB</fullName>
    </submittedName>
</protein>
<dbReference type="GO" id="GO:0043190">
    <property type="term" value="C:ATP-binding cassette (ABC) transporter complex"/>
    <property type="evidence" value="ECO:0007669"/>
    <property type="project" value="InterPro"/>
</dbReference>
<name>A0A0M2HKC2_9MICO</name>
<proteinExistence type="inferred from homology"/>
<evidence type="ECO:0000259" key="5">
    <source>
        <dbReference type="Pfam" id="PF00496"/>
    </source>
</evidence>
<gene>
    <name evidence="6" type="primary">gsiB_1</name>
    <name evidence="6" type="ORF">RS81_00241</name>
</gene>
<accession>A0A0M2HKC2</accession>
<dbReference type="Gene3D" id="3.40.190.10">
    <property type="entry name" value="Periplasmic binding protein-like II"/>
    <property type="match status" value="1"/>
</dbReference>
<evidence type="ECO:0000313" key="7">
    <source>
        <dbReference type="Proteomes" id="UP000033956"/>
    </source>
</evidence>
<dbReference type="NCBIfam" id="TIGR04028">
    <property type="entry name" value="SBP_KPN_01854"/>
    <property type="match status" value="1"/>
</dbReference>